<reference evidence="5 6" key="1">
    <citation type="submission" date="2015-09" db="EMBL/GenBank/DDBJ databases">
        <authorList>
            <consortium name="Pathogen Informatics"/>
        </authorList>
    </citation>
    <scope>NUCLEOTIDE SEQUENCE [LARGE SCALE GENOMIC DNA]</scope>
    <source>
        <strain evidence="5 6">2789STDY5834911</strain>
    </source>
</reference>
<dbReference type="InterPro" id="IPR003593">
    <property type="entry name" value="AAA+_ATPase"/>
</dbReference>
<keyword evidence="1" id="KW-0813">Transport</keyword>
<dbReference type="EMBL" id="CZAW01000047">
    <property type="protein sequence ID" value="CUP94531.1"/>
    <property type="molecule type" value="Genomic_DNA"/>
</dbReference>
<dbReference type="GO" id="GO:0016887">
    <property type="term" value="F:ATP hydrolysis activity"/>
    <property type="evidence" value="ECO:0007669"/>
    <property type="project" value="InterPro"/>
</dbReference>
<proteinExistence type="predicted"/>
<accession>A0A174SDU9</accession>
<evidence type="ECO:0000313" key="5">
    <source>
        <dbReference type="EMBL" id="CUP94531.1"/>
    </source>
</evidence>
<dbReference type="GO" id="GO:0005524">
    <property type="term" value="F:ATP binding"/>
    <property type="evidence" value="ECO:0007669"/>
    <property type="project" value="UniProtKB-KW"/>
</dbReference>
<dbReference type="Proteomes" id="UP000095712">
    <property type="component" value="Unassembled WGS sequence"/>
</dbReference>
<dbReference type="PROSITE" id="PS50893">
    <property type="entry name" value="ABC_TRANSPORTER_2"/>
    <property type="match status" value="1"/>
</dbReference>
<keyword evidence="2" id="KW-0547">Nucleotide-binding</keyword>
<dbReference type="InterPro" id="IPR051782">
    <property type="entry name" value="ABC_Transporter_VariousFunc"/>
</dbReference>
<evidence type="ECO:0000256" key="3">
    <source>
        <dbReference type="ARBA" id="ARBA00022840"/>
    </source>
</evidence>
<dbReference type="AlphaFoldDB" id="A0A174SDU9"/>
<evidence type="ECO:0000256" key="2">
    <source>
        <dbReference type="ARBA" id="ARBA00022741"/>
    </source>
</evidence>
<dbReference type="OrthoDB" id="9804819at2"/>
<dbReference type="PANTHER" id="PTHR42939:SF3">
    <property type="entry name" value="ABC TRANSPORTER ATP-BINDING COMPONENT"/>
    <property type="match status" value="1"/>
</dbReference>
<evidence type="ECO:0000259" key="4">
    <source>
        <dbReference type="PROSITE" id="PS50893"/>
    </source>
</evidence>
<organism evidence="5 6">
    <name type="scientific">Blautia wexlerae</name>
    <dbReference type="NCBI Taxonomy" id="418240"/>
    <lineage>
        <taxon>Bacteria</taxon>
        <taxon>Bacillati</taxon>
        <taxon>Bacillota</taxon>
        <taxon>Clostridia</taxon>
        <taxon>Lachnospirales</taxon>
        <taxon>Lachnospiraceae</taxon>
        <taxon>Blautia</taxon>
    </lineage>
</organism>
<evidence type="ECO:0000313" key="6">
    <source>
        <dbReference type="Proteomes" id="UP000095712"/>
    </source>
</evidence>
<dbReference type="Pfam" id="PF00005">
    <property type="entry name" value="ABC_tran"/>
    <property type="match status" value="1"/>
</dbReference>
<gene>
    <name evidence="5" type="primary">ecsA_1</name>
    <name evidence="5" type="ORF">ERS852523_03373</name>
</gene>
<dbReference type="RefSeq" id="WP_055153030.1">
    <property type="nucleotide sequence ID" value="NZ_CZAW01000047.1"/>
</dbReference>
<name>A0A174SDU9_9FIRM</name>
<dbReference type="SMART" id="SM00382">
    <property type="entry name" value="AAA"/>
    <property type="match status" value="1"/>
</dbReference>
<dbReference type="InterPro" id="IPR027417">
    <property type="entry name" value="P-loop_NTPase"/>
</dbReference>
<keyword evidence="3 5" id="KW-0067">ATP-binding</keyword>
<dbReference type="InterPro" id="IPR003439">
    <property type="entry name" value="ABC_transporter-like_ATP-bd"/>
</dbReference>
<dbReference type="CDD" id="cd03230">
    <property type="entry name" value="ABC_DR_subfamily_A"/>
    <property type="match status" value="1"/>
</dbReference>
<dbReference type="SUPFAM" id="SSF52540">
    <property type="entry name" value="P-loop containing nucleoside triphosphate hydrolases"/>
    <property type="match status" value="1"/>
</dbReference>
<feature type="domain" description="ABC transporter" evidence="4">
    <location>
        <begin position="2"/>
        <end position="227"/>
    </location>
</feature>
<evidence type="ECO:0000256" key="1">
    <source>
        <dbReference type="ARBA" id="ARBA00022448"/>
    </source>
</evidence>
<dbReference type="Gene3D" id="3.40.50.300">
    <property type="entry name" value="P-loop containing nucleotide triphosphate hydrolases"/>
    <property type="match status" value="1"/>
</dbReference>
<sequence length="281" mass="31933">MLKISHLQKHYRGFSLDCSMEVQPGMITGLIGRNGSGKSTTFKALLGLIHPDGGEIEVFGKKAEELKPEDKQKLGVVFADSGFSMYLTAAGVANIMKSIYPDFDRDEFLQQCRRFNLPTDKKIKEFSTGMKAKFKVLAALSHKAELLILDEPTVGLDVIARDEVLNMLREYMEENESSSILISSHISSDLESLCDDFYMIHAGKIILHEDTDVLLSDYAVLKVAEEEYEKLDQQYLIKIRKEAYGYRCLTNQKQFYMENYPDVVIENGKIDDLVVMMEEQV</sequence>
<protein>
    <submittedName>
        <fullName evidence="5">ABC-type transporter ATP-binding protein EcsA</fullName>
    </submittedName>
</protein>
<dbReference type="PANTHER" id="PTHR42939">
    <property type="entry name" value="ABC TRANSPORTER ATP-BINDING PROTEIN ALBC-RELATED"/>
    <property type="match status" value="1"/>
</dbReference>